<gene>
    <name evidence="1" type="ORF">FA95DRAFT_1605513</name>
</gene>
<organism evidence="1 2">
    <name type="scientific">Auriscalpium vulgare</name>
    <dbReference type="NCBI Taxonomy" id="40419"/>
    <lineage>
        <taxon>Eukaryota</taxon>
        <taxon>Fungi</taxon>
        <taxon>Dikarya</taxon>
        <taxon>Basidiomycota</taxon>
        <taxon>Agaricomycotina</taxon>
        <taxon>Agaricomycetes</taxon>
        <taxon>Russulales</taxon>
        <taxon>Auriscalpiaceae</taxon>
        <taxon>Auriscalpium</taxon>
    </lineage>
</organism>
<reference evidence="1" key="2">
    <citation type="journal article" date="2022" name="New Phytol.">
        <title>Evolutionary transition to the ectomycorrhizal habit in the genomes of a hyperdiverse lineage of mushroom-forming fungi.</title>
        <authorList>
            <person name="Looney B."/>
            <person name="Miyauchi S."/>
            <person name="Morin E."/>
            <person name="Drula E."/>
            <person name="Courty P.E."/>
            <person name="Kohler A."/>
            <person name="Kuo A."/>
            <person name="LaButti K."/>
            <person name="Pangilinan J."/>
            <person name="Lipzen A."/>
            <person name="Riley R."/>
            <person name="Andreopoulos W."/>
            <person name="He G."/>
            <person name="Johnson J."/>
            <person name="Nolan M."/>
            <person name="Tritt A."/>
            <person name="Barry K.W."/>
            <person name="Grigoriev I.V."/>
            <person name="Nagy L.G."/>
            <person name="Hibbett D."/>
            <person name="Henrissat B."/>
            <person name="Matheny P.B."/>
            <person name="Labbe J."/>
            <person name="Martin F.M."/>
        </authorList>
    </citation>
    <scope>NUCLEOTIDE SEQUENCE</scope>
    <source>
        <strain evidence="1">FP105234-sp</strain>
    </source>
</reference>
<sequence>MGVLAYDYLITFDAEVNFVWRQRKRTWSFWLYIFNRFFPFAWILYASFALNSGTVLIKMYVSRSRQTLVVSAHPDNLARVISILRARSLRLNSPFSIPVILQMRVYALYELSKRLRYLLLIGCTAELVAMLALIPISVIRIVHIPWISTPTGCYYSSDIDITMFWIPALVFEPVLCALVAWKAWGAAAARWMRLQRSGVREAGAMDLDEVLPLVTLMARDSLGYFIGVYSVLVALTIASVARFDSFIVVMLPWTYALPSVLGSRIVLHVRELMLAEKATSLPSTQGVEMLVFAAARQEEDGRDGYYRSNSRTEEEQRSVNA</sequence>
<keyword evidence="2" id="KW-1185">Reference proteome</keyword>
<evidence type="ECO:0000313" key="2">
    <source>
        <dbReference type="Proteomes" id="UP000814033"/>
    </source>
</evidence>
<name>A0ACB8RV29_9AGAM</name>
<accession>A0ACB8RV29</accession>
<comment type="caution">
    <text evidence="1">The sequence shown here is derived from an EMBL/GenBank/DDBJ whole genome shotgun (WGS) entry which is preliminary data.</text>
</comment>
<dbReference type="Proteomes" id="UP000814033">
    <property type="component" value="Unassembled WGS sequence"/>
</dbReference>
<reference evidence="1" key="1">
    <citation type="submission" date="2021-02" db="EMBL/GenBank/DDBJ databases">
        <authorList>
            <consortium name="DOE Joint Genome Institute"/>
            <person name="Ahrendt S."/>
            <person name="Looney B.P."/>
            <person name="Miyauchi S."/>
            <person name="Morin E."/>
            <person name="Drula E."/>
            <person name="Courty P.E."/>
            <person name="Chicoki N."/>
            <person name="Fauchery L."/>
            <person name="Kohler A."/>
            <person name="Kuo A."/>
            <person name="Labutti K."/>
            <person name="Pangilinan J."/>
            <person name="Lipzen A."/>
            <person name="Riley R."/>
            <person name="Andreopoulos W."/>
            <person name="He G."/>
            <person name="Johnson J."/>
            <person name="Barry K.W."/>
            <person name="Grigoriev I.V."/>
            <person name="Nagy L."/>
            <person name="Hibbett D."/>
            <person name="Henrissat B."/>
            <person name="Matheny P.B."/>
            <person name="Labbe J."/>
            <person name="Martin F."/>
        </authorList>
    </citation>
    <scope>NUCLEOTIDE SEQUENCE</scope>
    <source>
        <strain evidence="1">FP105234-sp</strain>
    </source>
</reference>
<proteinExistence type="predicted"/>
<evidence type="ECO:0000313" key="1">
    <source>
        <dbReference type="EMBL" id="KAI0048079.1"/>
    </source>
</evidence>
<protein>
    <submittedName>
        <fullName evidence="1">Uncharacterized protein</fullName>
    </submittedName>
</protein>
<dbReference type="EMBL" id="MU275892">
    <property type="protein sequence ID" value="KAI0048079.1"/>
    <property type="molecule type" value="Genomic_DNA"/>
</dbReference>